<evidence type="ECO:0000313" key="3">
    <source>
        <dbReference type="Proteomes" id="UP000756387"/>
    </source>
</evidence>
<protein>
    <submittedName>
        <fullName evidence="2">Uncharacterized protein</fullName>
    </submittedName>
</protein>
<name>A0ABR9RSV6_9ACTN</name>
<proteinExistence type="predicted"/>
<dbReference type="RefSeq" id="WP_193637988.1">
    <property type="nucleotide sequence ID" value="NZ_JADCSA010000006.1"/>
</dbReference>
<dbReference type="Proteomes" id="UP000756387">
    <property type="component" value="Unassembled WGS sequence"/>
</dbReference>
<organism evidence="2 3">
    <name type="scientific">Nocardioides malaquae</name>
    <dbReference type="NCBI Taxonomy" id="2773426"/>
    <lineage>
        <taxon>Bacteria</taxon>
        <taxon>Bacillati</taxon>
        <taxon>Actinomycetota</taxon>
        <taxon>Actinomycetes</taxon>
        <taxon>Propionibacteriales</taxon>
        <taxon>Nocardioidaceae</taxon>
        <taxon>Nocardioides</taxon>
    </lineage>
</organism>
<evidence type="ECO:0000313" key="2">
    <source>
        <dbReference type="EMBL" id="MBE7324667.1"/>
    </source>
</evidence>
<feature type="region of interest" description="Disordered" evidence="1">
    <location>
        <begin position="1"/>
        <end position="28"/>
    </location>
</feature>
<sequence>MIAAAGHRGRRGLPRSGSAGGQRRPALPEVNVRCRGRGVNRSHRAAAALVAGALVAGGLAACSPSADESQPGAPAARAPAKARAAAAPRAASPLKLPDWWSGALPLPDDASVIAVHRRTCTVTFLDWGTDAQLAAADLELEAKSRGLQTRLVSSVSEVDHQVEEGADLGFAEEVALPPVVTQVVALRMSRAATAEAPAVDASLILTSRGDGGVTGEYALGEVC</sequence>
<gene>
    <name evidence="2" type="ORF">IEQ44_08375</name>
</gene>
<accession>A0ABR9RSV6</accession>
<keyword evidence="3" id="KW-1185">Reference proteome</keyword>
<reference evidence="2 3" key="1">
    <citation type="submission" date="2020-10" db="EMBL/GenBank/DDBJ databases">
        <title>Nocardioides sp. isolated from sludge.</title>
        <authorList>
            <person name="Zhang X."/>
        </authorList>
    </citation>
    <scope>NUCLEOTIDE SEQUENCE [LARGE SCALE GENOMIC DNA]</scope>
    <source>
        <strain evidence="2 3">Y6</strain>
    </source>
</reference>
<comment type="caution">
    <text evidence="2">The sequence shown here is derived from an EMBL/GenBank/DDBJ whole genome shotgun (WGS) entry which is preliminary data.</text>
</comment>
<evidence type="ECO:0000256" key="1">
    <source>
        <dbReference type="SAM" id="MobiDB-lite"/>
    </source>
</evidence>
<dbReference type="EMBL" id="JADCSA010000006">
    <property type="protein sequence ID" value="MBE7324667.1"/>
    <property type="molecule type" value="Genomic_DNA"/>
</dbReference>